<dbReference type="Proteomes" id="UP000824120">
    <property type="component" value="Chromosome 2"/>
</dbReference>
<sequence length="112" mass="12474">MEHTPLTNCIRAELQEIWRGLMLVVEHNLNPPKINTDSSEAIKMIQSNNLLYDDVIVECRVSDTLAKEGVKESAFGVQTILTVPPIFAQKEVDADTLGNSYARTTNNETNIS</sequence>
<keyword evidence="2" id="KW-1185">Reference proteome</keyword>
<gene>
    <name evidence="1" type="ORF">H5410_005375</name>
</gene>
<organism evidence="1 2">
    <name type="scientific">Solanum commersonii</name>
    <name type="common">Commerson's wild potato</name>
    <name type="synonym">Commerson's nightshade</name>
    <dbReference type="NCBI Taxonomy" id="4109"/>
    <lineage>
        <taxon>Eukaryota</taxon>
        <taxon>Viridiplantae</taxon>
        <taxon>Streptophyta</taxon>
        <taxon>Embryophyta</taxon>
        <taxon>Tracheophyta</taxon>
        <taxon>Spermatophyta</taxon>
        <taxon>Magnoliopsida</taxon>
        <taxon>eudicotyledons</taxon>
        <taxon>Gunneridae</taxon>
        <taxon>Pentapetalae</taxon>
        <taxon>asterids</taxon>
        <taxon>lamiids</taxon>
        <taxon>Solanales</taxon>
        <taxon>Solanaceae</taxon>
        <taxon>Solanoideae</taxon>
        <taxon>Solaneae</taxon>
        <taxon>Solanum</taxon>
    </lineage>
</organism>
<dbReference type="AlphaFoldDB" id="A0A9J6A6G7"/>
<dbReference type="EMBL" id="JACXVP010000002">
    <property type="protein sequence ID" value="KAG5620157.1"/>
    <property type="molecule type" value="Genomic_DNA"/>
</dbReference>
<proteinExistence type="predicted"/>
<name>A0A9J6A6G7_SOLCO</name>
<accession>A0A9J6A6G7</accession>
<reference evidence="1 2" key="1">
    <citation type="submission" date="2020-09" db="EMBL/GenBank/DDBJ databases">
        <title>De no assembly of potato wild relative species, Solanum commersonii.</title>
        <authorList>
            <person name="Cho K."/>
        </authorList>
    </citation>
    <scope>NUCLEOTIDE SEQUENCE [LARGE SCALE GENOMIC DNA]</scope>
    <source>
        <strain evidence="1">LZ3.2</strain>
        <tissue evidence="1">Leaf</tissue>
    </source>
</reference>
<evidence type="ECO:0000313" key="1">
    <source>
        <dbReference type="EMBL" id="KAG5620157.1"/>
    </source>
</evidence>
<evidence type="ECO:0000313" key="2">
    <source>
        <dbReference type="Proteomes" id="UP000824120"/>
    </source>
</evidence>
<dbReference type="OrthoDB" id="10561648at2759"/>
<protein>
    <submittedName>
        <fullName evidence="1">Uncharacterized protein</fullName>
    </submittedName>
</protein>
<comment type="caution">
    <text evidence="1">The sequence shown here is derived from an EMBL/GenBank/DDBJ whole genome shotgun (WGS) entry which is preliminary data.</text>
</comment>